<feature type="region of interest" description="Disordered" evidence="1">
    <location>
        <begin position="67"/>
        <end position="124"/>
    </location>
</feature>
<keyword evidence="3" id="KW-1185">Reference proteome</keyword>
<dbReference type="EMBL" id="JAINUG010000021">
    <property type="protein sequence ID" value="KAJ8411823.1"/>
    <property type="molecule type" value="Genomic_DNA"/>
</dbReference>
<accession>A0AAD7WWR8</accession>
<reference evidence="2" key="1">
    <citation type="journal article" date="2023" name="Science">
        <title>Genome structures resolve the early diversification of teleost fishes.</title>
        <authorList>
            <person name="Parey E."/>
            <person name="Louis A."/>
            <person name="Montfort J."/>
            <person name="Bouchez O."/>
            <person name="Roques C."/>
            <person name="Iampietro C."/>
            <person name="Lluch J."/>
            <person name="Castinel A."/>
            <person name="Donnadieu C."/>
            <person name="Desvignes T."/>
            <person name="Floi Bucao C."/>
            <person name="Jouanno E."/>
            <person name="Wen M."/>
            <person name="Mejri S."/>
            <person name="Dirks R."/>
            <person name="Jansen H."/>
            <person name="Henkel C."/>
            <person name="Chen W.J."/>
            <person name="Zahm M."/>
            <person name="Cabau C."/>
            <person name="Klopp C."/>
            <person name="Thompson A.W."/>
            <person name="Robinson-Rechavi M."/>
            <person name="Braasch I."/>
            <person name="Lecointre G."/>
            <person name="Bobe J."/>
            <person name="Postlethwait J.H."/>
            <person name="Berthelot C."/>
            <person name="Roest Crollius H."/>
            <person name="Guiguen Y."/>
        </authorList>
    </citation>
    <scope>NUCLEOTIDE SEQUENCE</scope>
    <source>
        <strain evidence="2">NC1722</strain>
    </source>
</reference>
<evidence type="ECO:0000313" key="3">
    <source>
        <dbReference type="Proteomes" id="UP001221898"/>
    </source>
</evidence>
<gene>
    <name evidence="2" type="ORF">AAFF_G00154610</name>
</gene>
<comment type="caution">
    <text evidence="2">The sequence shown here is derived from an EMBL/GenBank/DDBJ whole genome shotgun (WGS) entry which is preliminary data.</text>
</comment>
<name>A0AAD7WWR8_9TELE</name>
<evidence type="ECO:0000256" key="1">
    <source>
        <dbReference type="SAM" id="MobiDB-lite"/>
    </source>
</evidence>
<sequence length="138" mass="16360">MSDMEYQYYEDQKTERKMLCSKGVDPVWYHSTMRTKRLRERQEEYKSERDQQFQYKTLDNITDILIETGEIPSSSSSDKEQEGRAQKRQKTSETDTHDQLQQEGEESEVAAEPKERGNSSLMLLKQTQMICYHKSFSI</sequence>
<evidence type="ECO:0000313" key="2">
    <source>
        <dbReference type="EMBL" id="KAJ8411823.1"/>
    </source>
</evidence>
<proteinExistence type="predicted"/>
<protein>
    <submittedName>
        <fullName evidence="2">Uncharacterized protein</fullName>
    </submittedName>
</protein>
<dbReference type="Proteomes" id="UP001221898">
    <property type="component" value="Unassembled WGS sequence"/>
</dbReference>
<dbReference type="AlphaFoldDB" id="A0AAD7WWR8"/>
<feature type="compositionally biased region" description="Basic and acidic residues" evidence="1">
    <location>
        <begin position="77"/>
        <end position="100"/>
    </location>
</feature>
<organism evidence="2 3">
    <name type="scientific">Aldrovandia affinis</name>
    <dbReference type="NCBI Taxonomy" id="143900"/>
    <lineage>
        <taxon>Eukaryota</taxon>
        <taxon>Metazoa</taxon>
        <taxon>Chordata</taxon>
        <taxon>Craniata</taxon>
        <taxon>Vertebrata</taxon>
        <taxon>Euteleostomi</taxon>
        <taxon>Actinopterygii</taxon>
        <taxon>Neopterygii</taxon>
        <taxon>Teleostei</taxon>
        <taxon>Notacanthiformes</taxon>
        <taxon>Halosauridae</taxon>
        <taxon>Aldrovandia</taxon>
    </lineage>
</organism>